<dbReference type="Proteomes" id="UP000287239">
    <property type="component" value="Unassembled WGS sequence"/>
</dbReference>
<dbReference type="EC" id="3.1.3.48" evidence="2"/>
<keyword evidence="4" id="KW-0904">Protein phosphatase</keyword>
<evidence type="ECO:0000256" key="1">
    <source>
        <dbReference type="ARBA" id="ARBA00011063"/>
    </source>
</evidence>
<dbReference type="SMART" id="SM00226">
    <property type="entry name" value="LMWPc"/>
    <property type="match status" value="1"/>
</dbReference>
<dbReference type="RefSeq" id="WP_126779364.1">
    <property type="nucleotide sequence ID" value="NZ_NGJU01000008.1"/>
</dbReference>
<dbReference type="Pfam" id="PF01451">
    <property type="entry name" value="LMWPc"/>
    <property type="match status" value="1"/>
</dbReference>
<dbReference type="PANTHER" id="PTHR11717">
    <property type="entry name" value="LOW MOLECULAR WEIGHT PROTEIN TYROSINE PHOSPHATASE"/>
    <property type="match status" value="1"/>
</dbReference>
<feature type="active site" evidence="6">
    <location>
        <position position="14"/>
    </location>
</feature>
<dbReference type="PANTHER" id="PTHR11717:SF7">
    <property type="entry name" value="LOW MOLECULAR WEIGHT PHOSPHOTYROSINE PROTEIN PHOSPHATASE"/>
    <property type="match status" value="1"/>
</dbReference>
<dbReference type="CDD" id="cd16343">
    <property type="entry name" value="LMWPTP"/>
    <property type="match status" value="1"/>
</dbReference>
<proteinExistence type="inferred from homology"/>
<evidence type="ECO:0000256" key="6">
    <source>
        <dbReference type="PIRSR" id="PIRSR617867-1"/>
    </source>
</evidence>
<dbReference type="AlphaFoldDB" id="A0A429ZR05"/>
<evidence type="ECO:0000256" key="5">
    <source>
        <dbReference type="ARBA" id="ARBA00051722"/>
    </source>
</evidence>
<dbReference type="PRINTS" id="PR00719">
    <property type="entry name" value="LMWPTPASE"/>
</dbReference>
<evidence type="ECO:0000256" key="3">
    <source>
        <dbReference type="ARBA" id="ARBA00022801"/>
    </source>
</evidence>
<organism evidence="8 9">
    <name type="scientific">Vagococcus salmoninarum</name>
    <dbReference type="NCBI Taxonomy" id="2739"/>
    <lineage>
        <taxon>Bacteria</taxon>
        <taxon>Bacillati</taxon>
        <taxon>Bacillota</taxon>
        <taxon>Bacilli</taxon>
        <taxon>Lactobacillales</taxon>
        <taxon>Enterococcaceae</taxon>
        <taxon>Vagococcus</taxon>
    </lineage>
</organism>
<evidence type="ECO:0000313" key="9">
    <source>
        <dbReference type="Proteomes" id="UP000287239"/>
    </source>
</evidence>
<comment type="similarity">
    <text evidence="1">Belongs to the low molecular weight phosphotyrosine protein phosphatase family.</text>
</comment>
<dbReference type="OrthoDB" id="9784339at2"/>
<dbReference type="InterPro" id="IPR050438">
    <property type="entry name" value="LMW_PTPase"/>
</dbReference>
<feature type="active site" description="Proton donor" evidence="6">
    <location>
        <position position="125"/>
    </location>
</feature>
<dbReference type="GeneID" id="98568048"/>
<dbReference type="EMBL" id="NGJU01000008">
    <property type="protein sequence ID" value="RST96079.1"/>
    <property type="molecule type" value="Genomic_DNA"/>
</dbReference>
<evidence type="ECO:0000256" key="4">
    <source>
        <dbReference type="ARBA" id="ARBA00022912"/>
    </source>
</evidence>
<dbReference type="GO" id="GO:0004725">
    <property type="term" value="F:protein tyrosine phosphatase activity"/>
    <property type="evidence" value="ECO:0007669"/>
    <property type="project" value="UniProtKB-EC"/>
</dbReference>
<feature type="domain" description="Phosphotyrosine protein phosphatase I" evidence="7">
    <location>
        <begin position="2"/>
        <end position="149"/>
    </location>
</feature>
<keyword evidence="3" id="KW-0378">Hydrolase</keyword>
<evidence type="ECO:0000256" key="2">
    <source>
        <dbReference type="ARBA" id="ARBA00013064"/>
    </source>
</evidence>
<reference evidence="8 9" key="1">
    <citation type="submission" date="2017-05" db="EMBL/GenBank/DDBJ databases">
        <title>Vagococcus spp. assemblies.</title>
        <authorList>
            <person name="Gulvik C.A."/>
        </authorList>
    </citation>
    <scope>NUCLEOTIDE SEQUENCE [LARGE SCALE GENOMIC DNA]</scope>
    <source>
        <strain evidence="8 9">NCFB 2777</strain>
    </source>
</reference>
<protein>
    <recommendedName>
        <fullName evidence="2">protein-tyrosine-phosphatase</fullName>
        <ecNumber evidence="2">3.1.3.48</ecNumber>
    </recommendedName>
</protein>
<comment type="caution">
    <text evidence="8">The sequence shown here is derived from an EMBL/GenBank/DDBJ whole genome shotgun (WGS) entry which is preliminary data.</text>
</comment>
<name>A0A429ZR05_9ENTE</name>
<evidence type="ECO:0000259" key="7">
    <source>
        <dbReference type="SMART" id="SM00226"/>
    </source>
</evidence>
<sequence length="151" mass="16866">MKKILIVCLGNICRSPMAEAVLRQLIKEAGLVEELSVQSRGTSHIQVGKIPHEGTRQQLDSYGISYENMVAEQITTADFTDYDYIIAMDRQNVKDLLGLAPAGLGSKVHLFLEVLPESEYEEVPDPYYTGDFELTYQLVKAGSEAWLAKIK</sequence>
<gene>
    <name evidence="8" type="ORF">CBF35_06675</name>
</gene>
<dbReference type="Gene3D" id="3.40.50.2300">
    <property type="match status" value="1"/>
</dbReference>
<dbReference type="InterPro" id="IPR023485">
    <property type="entry name" value="Ptyr_pPase"/>
</dbReference>
<accession>A0A429ZR05</accession>
<comment type="catalytic activity">
    <reaction evidence="5">
        <text>O-phospho-L-tyrosyl-[protein] + H2O = L-tyrosyl-[protein] + phosphate</text>
        <dbReference type="Rhea" id="RHEA:10684"/>
        <dbReference type="Rhea" id="RHEA-COMP:10136"/>
        <dbReference type="Rhea" id="RHEA-COMP:20101"/>
        <dbReference type="ChEBI" id="CHEBI:15377"/>
        <dbReference type="ChEBI" id="CHEBI:43474"/>
        <dbReference type="ChEBI" id="CHEBI:46858"/>
        <dbReference type="ChEBI" id="CHEBI:61978"/>
        <dbReference type="EC" id="3.1.3.48"/>
    </reaction>
</comment>
<dbReference type="InterPro" id="IPR017867">
    <property type="entry name" value="Tyr_phospatase_low_mol_wt"/>
</dbReference>
<feature type="active site" description="Nucleophile" evidence="6">
    <location>
        <position position="8"/>
    </location>
</feature>
<keyword evidence="9" id="KW-1185">Reference proteome</keyword>
<evidence type="ECO:0000313" key="8">
    <source>
        <dbReference type="EMBL" id="RST96079.1"/>
    </source>
</evidence>
<dbReference type="SUPFAM" id="SSF52788">
    <property type="entry name" value="Phosphotyrosine protein phosphatases I"/>
    <property type="match status" value="1"/>
</dbReference>
<dbReference type="InterPro" id="IPR036196">
    <property type="entry name" value="Ptyr_pPase_sf"/>
</dbReference>